<keyword evidence="1" id="KW-1133">Transmembrane helix</keyword>
<feature type="transmembrane region" description="Helical" evidence="1">
    <location>
        <begin position="99"/>
        <end position="120"/>
    </location>
</feature>
<evidence type="ECO:0000313" key="2">
    <source>
        <dbReference type="EMBL" id="PPR03492.1"/>
    </source>
</evidence>
<dbReference type="InParanoid" id="A0A409YKD7"/>
<dbReference type="EMBL" id="NHYE01000735">
    <property type="protein sequence ID" value="PPR03492.1"/>
    <property type="molecule type" value="Genomic_DNA"/>
</dbReference>
<dbReference type="AlphaFoldDB" id="A0A409YKD7"/>
<evidence type="ECO:0000313" key="3">
    <source>
        <dbReference type="Proteomes" id="UP000284706"/>
    </source>
</evidence>
<feature type="transmembrane region" description="Helical" evidence="1">
    <location>
        <begin position="203"/>
        <end position="227"/>
    </location>
</feature>
<sequence length="242" mass="26767">MERHILSQDAYDTIAATVFCTTALDNKWTSIDVECFGKDSSSYNLSYISFSSSPIFRRALIGILARIFSATVYGFTLSLSIHCLRVLFKNSPKDPKEAVAHNCLAGYSILFLAFGTASLFDNFRLAMYDLFGTSFDDKHFREVPIGFHMNTNTYAPLRGVVQAFIGEPKGNVYSIRFESCAAVPLSELSCIILSHRSILDGALAQLLFFGLTNICAISTLLVIVRIGEGNDILSMQRPELEA</sequence>
<reference evidence="2 3" key="1">
    <citation type="journal article" date="2018" name="Evol. Lett.">
        <title>Horizontal gene cluster transfer increased hallucinogenic mushroom diversity.</title>
        <authorList>
            <person name="Reynolds H.T."/>
            <person name="Vijayakumar V."/>
            <person name="Gluck-Thaler E."/>
            <person name="Korotkin H.B."/>
            <person name="Matheny P.B."/>
            <person name="Slot J.C."/>
        </authorList>
    </citation>
    <scope>NUCLEOTIDE SEQUENCE [LARGE SCALE GENOMIC DNA]</scope>
    <source>
        <strain evidence="2 3">SRW20</strain>
    </source>
</reference>
<keyword evidence="1" id="KW-0472">Membrane</keyword>
<organism evidence="2 3">
    <name type="scientific">Gymnopilus dilepis</name>
    <dbReference type="NCBI Taxonomy" id="231916"/>
    <lineage>
        <taxon>Eukaryota</taxon>
        <taxon>Fungi</taxon>
        <taxon>Dikarya</taxon>
        <taxon>Basidiomycota</taxon>
        <taxon>Agaricomycotina</taxon>
        <taxon>Agaricomycetes</taxon>
        <taxon>Agaricomycetidae</taxon>
        <taxon>Agaricales</taxon>
        <taxon>Agaricineae</taxon>
        <taxon>Hymenogastraceae</taxon>
        <taxon>Gymnopilus</taxon>
    </lineage>
</organism>
<keyword evidence="1" id="KW-0812">Transmembrane</keyword>
<gene>
    <name evidence="2" type="ORF">CVT26_007898</name>
</gene>
<dbReference type="Proteomes" id="UP000284706">
    <property type="component" value="Unassembled WGS sequence"/>
</dbReference>
<protein>
    <submittedName>
        <fullName evidence="2">Uncharacterized protein</fullName>
    </submittedName>
</protein>
<accession>A0A409YKD7</accession>
<keyword evidence="3" id="KW-1185">Reference proteome</keyword>
<feature type="transmembrane region" description="Helical" evidence="1">
    <location>
        <begin position="59"/>
        <end position="87"/>
    </location>
</feature>
<evidence type="ECO:0000256" key="1">
    <source>
        <dbReference type="SAM" id="Phobius"/>
    </source>
</evidence>
<proteinExistence type="predicted"/>
<comment type="caution">
    <text evidence="2">The sequence shown here is derived from an EMBL/GenBank/DDBJ whole genome shotgun (WGS) entry which is preliminary data.</text>
</comment>
<name>A0A409YKD7_9AGAR</name>